<dbReference type="PANTHER" id="PTHR30146:SF148">
    <property type="entry name" value="HTH-TYPE TRANSCRIPTIONAL REPRESSOR PURR-RELATED"/>
    <property type="match status" value="1"/>
</dbReference>
<dbReference type="SMART" id="SM00354">
    <property type="entry name" value="HTH_LACI"/>
    <property type="match status" value="1"/>
</dbReference>
<dbReference type="InterPro" id="IPR028082">
    <property type="entry name" value="Peripla_BP_I"/>
</dbReference>
<dbReference type="InterPro" id="IPR001761">
    <property type="entry name" value="Peripla_BP/Lac1_sug-bd_dom"/>
</dbReference>
<gene>
    <name evidence="6" type="ORF">IX84_26805</name>
</gene>
<evidence type="ECO:0000313" key="6">
    <source>
        <dbReference type="EMBL" id="KGE85687.1"/>
    </source>
</evidence>
<dbReference type="RefSeq" id="WP_044227755.1">
    <property type="nucleotide sequence ID" value="NZ_JPOS01000084.1"/>
</dbReference>
<feature type="domain" description="HTH lacI-type" evidence="5">
    <location>
        <begin position="6"/>
        <end position="61"/>
    </location>
</feature>
<dbReference type="PROSITE" id="PS50932">
    <property type="entry name" value="HTH_LACI_2"/>
    <property type="match status" value="1"/>
</dbReference>
<keyword evidence="3" id="KW-0238">DNA-binding</keyword>
<dbReference type="Proteomes" id="UP000029736">
    <property type="component" value="Unassembled WGS sequence"/>
</dbReference>
<protein>
    <recommendedName>
        <fullName evidence="5">HTH lacI-type domain-containing protein</fullName>
    </recommendedName>
</protein>
<sequence length="339" mass="37600">MKKIFLKDIAEALNLSKTAVSMVLNNKGDENKISKATQKRVWAYARAHHYQPNQMARGLSLGKSETIGLIVPNISDIFYATIAHYVERKAKALGYNVVFSSSNEDPETEKQLIYSMLNRQVDGLIIASTQKNQEDIEELNRSKYPFVLIDRHYPGLATNYVIVDNLRGTEQMTRHLLKQGRQRIGLVSIESGLEAMHQRQLGYEKALRDAGLEDGAETVKLLSPFGYESEMKEAIRSMLHGPRAVDGLVFTTHYLAASGLRALKALGVEVPGEVALISFDELGAFDLVEPPITANQQPVEDIGRLAVEILVHEIGCKGAGMDKQRVLPTQLLIRKSCGA</sequence>
<comment type="caution">
    <text evidence="6">The sequence shown here is derived from an EMBL/GenBank/DDBJ whole genome shotgun (WGS) entry which is preliminary data.</text>
</comment>
<proteinExistence type="predicted"/>
<keyword evidence="7" id="KW-1185">Reference proteome</keyword>
<dbReference type="CDD" id="cd01392">
    <property type="entry name" value="HTH_LacI"/>
    <property type="match status" value="1"/>
</dbReference>
<dbReference type="SUPFAM" id="SSF53822">
    <property type="entry name" value="Periplasmic binding protein-like I"/>
    <property type="match status" value="1"/>
</dbReference>
<dbReference type="SUPFAM" id="SSF47413">
    <property type="entry name" value="lambda repressor-like DNA-binding domains"/>
    <property type="match status" value="1"/>
</dbReference>
<name>A0A098S3B2_9BACT</name>
<dbReference type="Gene3D" id="3.40.50.2300">
    <property type="match status" value="2"/>
</dbReference>
<reference evidence="6 7" key="1">
    <citation type="journal article" date="2014" name="Int. J. Syst. Evol. Microbiol.">
        <title>Phaeodactylibacter xiamenensis gen. nov., sp. nov., a member of the family Saprospiraceae isolated from the marine alga Phaeodactylum tricornutum.</title>
        <authorList>
            <person name="Chen Z.Jr."/>
            <person name="Lei X."/>
            <person name="Lai Q."/>
            <person name="Li Y."/>
            <person name="Zhang B."/>
            <person name="Zhang J."/>
            <person name="Zhang H."/>
            <person name="Yang L."/>
            <person name="Zheng W."/>
            <person name="Tian Y."/>
            <person name="Yu Z."/>
            <person name="Xu H.Jr."/>
            <person name="Zheng T."/>
        </authorList>
    </citation>
    <scope>NUCLEOTIDE SEQUENCE [LARGE SCALE GENOMIC DNA]</scope>
    <source>
        <strain evidence="6 7">KD52</strain>
    </source>
</reference>
<evidence type="ECO:0000256" key="3">
    <source>
        <dbReference type="ARBA" id="ARBA00023125"/>
    </source>
</evidence>
<dbReference type="EMBL" id="JPOS01000084">
    <property type="protein sequence ID" value="KGE85687.1"/>
    <property type="molecule type" value="Genomic_DNA"/>
</dbReference>
<evidence type="ECO:0000256" key="1">
    <source>
        <dbReference type="ARBA" id="ARBA00022491"/>
    </source>
</evidence>
<dbReference type="STRING" id="1524460.IX84_26805"/>
<dbReference type="CDD" id="cd19977">
    <property type="entry name" value="PBP1_EndR-like"/>
    <property type="match status" value="1"/>
</dbReference>
<evidence type="ECO:0000256" key="2">
    <source>
        <dbReference type="ARBA" id="ARBA00023015"/>
    </source>
</evidence>
<evidence type="ECO:0000259" key="5">
    <source>
        <dbReference type="PROSITE" id="PS50932"/>
    </source>
</evidence>
<dbReference type="GO" id="GO:0000976">
    <property type="term" value="F:transcription cis-regulatory region binding"/>
    <property type="evidence" value="ECO:0007669"/>
    <property type="project" value="TreeGrafter"/>
</dbReference>
<evidence type="ECO:0000313" key="7">
    <source>
        <dbReference type="Proteomes" id="UP000029736"/>
    </source>
</evidence>
<organism evidence="6 7">
    <name type="scientific">Phaeodactylibacter xiamenensis</name>
    <dbReference type="NCBI Taxonomy" id="1524460"/>
    <lineage>
        <taxon>Bacteria</taxon>
        <taxon>Pseudomonadati</taxon>
        <taxon>Bacteroidota</taxon>
        <taxon>Saprospiria</taxon>
        <taxon>Saprospirales</taxon>
        <taxon>Haliscomenobacteraceae</taxon>
        <taxon>Phaeodactylibacter</taxon>
    </lineage>
</organism>
<dbReference type="PANTHER" id="PTHR30146">
    <property type="entry name" value="LACI-RELATED TRANSCRIPTIONAL REPRESSOR"/>
    <property type="match status" value="1"/>
</dbReference>
<dbReference type="Pfam" id="PF00532">
    <property type="entry name" value="Peripla_BP_1"/>
    <property type="match status" value="1"/>
</dbReference>
<dbReference type="AlphaFoldDB" id="A0A098S3B2"/>
<dbReference type="OrthoDB" id="9768806at2"/>
<keyword evidence="4" id="KW-0804">Transcription</keyword>
<dbReference type="Pfam" id="PF00356">
    <property type="entry name" value="LacI"/>
    <property type="match status" value="1"/>
</dbReference>
<accession>A0A098S3B2</accession>
<keyword evidence="1" id="KW-0678">Repressor</keyword>
<dbReference type="InterPro" id="IPR000843">
    <property type="entry name" value="HTH_LacI"/>
</dbReference>
<keyword evidence="2" id="KW-0805">Transcription regulation</keyword>
<dbReference type="Gene3D" id="1.10.260.40">
    <property type="entry name" value="lambda repressor-like DNA-binding domains"/>
    <property type="match status" value="1"/>
</dbReference>
<dbReference type="InterPro" id="IPR010982">
    <property type="entry name" value="Lambda_DNA-bd_dom_sf"/>
</dbReference>
<dbReference type="GO" id="GO:0003700">
    <property type="term" value="F:DNA-binding transcription factor activity"/>
    <property type="evidence" value="ECO:0007669"/>
    <property type="project" value="TreeGrafter"/>
</dbReference>
<evidence type="ECO:0000256" key="4">
    <source>
        <dbReference type="ARBA" id="ARBA00023163"/>
    </source>
</evidence>